<feature type="domain" description="Nematode cuticle collagen N-terminal" evidence="4">
    <location>
        <begin position="31"/>
        <end position="83"/>
    </location>
</feature>
<dbReference type="Pfam" id="PF01391">
    <property type="entry name" value="Collagen"/>
    <property type="match status" value="1"/>
</dbReference>
<dbReference type="EMBL" id="UYRW01000350">
    <property type="protein sequence ID" value="VDK65999.1"/>
    <property type="molecule type" value="Genomic_DNA"/>
</dbReference>
<gene>
    <name evidence="5" type="ORF">NOO_LOCUS2303</name>
</gene>
<evidence type="ECO:0000313" key="6">
    <source>
        <dbReference type="Proteomes" id="UP000271087"/>
    </source>
</evidence>
<reference evidence="5 6" key="2">
    <citation type="submission" date="2018-08" db="EMBL/GenBank/DDBJ databases">
        <authorList>
            <person name="Laetsch R D."/>
            <person name="Stevens L."/>
            <person name="Kumar S."/>
            <person name="Blaxter L. M."/>
        </authorList>
    </citation>
    <scope>NUCLEOTIDE SEQUENCE [LARGE SCALE GENOMIC DNA]</scope>
</reference>
<dbReference type="Gene3D" id="1.20.5.320">
    <property type="entry name" value="6-Phosphogluconate Dehydrogenase, domain 3"/>
    <property type="match status" value="1"/>
</dbReference>
<evidence type="ECO:0000256" key="3">
    <source>
        <dbReference type="SAM" id="Phobius"/>
    </source>
</evidence>
<evidence type="ECO:0000256" key="2">
    <source>
        <dbReference type="SAM" id="MobiDB-lite"/>
    </source>
</evidence>
<dbReference type="STRING" id="42157.A0A182E2V1"/>
<dbReference type="Proteomes" id="UP000271087">
    <property type="component" value="Unassembled WGS sequence"/>
</dbReference>
<keyword evidence="6" id="KW-1185">Reference proteome</keyword>
<keyword evidence="3" id="KW-0472">Membrane</keyword>
<feature type="transmembrane region" description="Helical" evidence="3">
    <location>
        <begin position="28"/>
        <end position="51"/>
    </location>
</feature>
<evidence type="ECO:0000313" key="7">
    <source>
        <dbReference type="WBParaSite" id="nOo.2.0.1.t02303-RA"/>
    </source>
</evidence>
<keyword evidence="3" id="KW-1133">Transmembrane helix</keyword>
<sequence length="321" mass="33192">MIVEHQICLMICNSQCLKRGKKMAIEDYFHYLAIGTTICSSMTIVILLFAVPTIYLKAERERLYAVTKSASFKEKSDRIWTEMKSAREKFGVAVILRRRRSQNKQMVCSGCIQLGCPTGPPGLSGPPGEDGIPGMAGNPGLAGDDGYDIQLALEDELPCVICPAGPPGQRGLQGERGQPGERGHAGKPGPPGVPGENGPIGEFGPPGSPGPKGPIGLPGPSGETVISGTGIKGQKGPIGPPGPKGPIGLRGKPAKESGFAGKPGSIGPVGPPGRYGKKGEEGPWGPPGEPGQPAAYCPSDCGVSQIFASPLTKRFLSVIKG</sequence>
<organism evidence="7">
    <name type="scientific">Onchocerca ochengi</name>
    <name type="common">Filarial nematode worm</name>
    <dbReference type="NCBI Taxonomy" id="42157"/>
    <lineage>
        <taxon>Eukaryota</taxon>
        <taxon>Metazoa</taxon>
        <taxon>Ecdysozoa</taxon>
        <taxon>Nematoda</taxon>
        <taxon>Chromadorea</taxon>
        <taxon>Rhabditida</taxon>
        <taxon>Spirurina</taxon>
        <taxon>Spiruromorpha</taxon>
        <taxon>Filarioidea</taxon>
        <taxon>Onchocercidae</taxon>
        <taxon>Onchocerca</taxon>
    </lineage>
</organism>
<dbReference type="AlphaFoldDB" id="A0A182E2V1"/>
<proteinExistence type="predicted"/>
<dbReference type="OrthoDB" id="10037288at2759"/>
<feature type="compositionally biased region" description="Low complexity" evidence="2">
    <location>
        <begin position="214"/>
        <end position="237"/>
    </location>
</feature>
<feature type="region of interest" description="Disordered" evidence="2">
    <location>
        <begin position="164"/>
        <end position="293"/>
    </location>
</feature>
<evidence type="ECO:0000313" key="5">
    <source>
        <dbReference type="EMBL" id="VDK65999.1"/>
    </source>
</evidence>
<dbReference type="PANTHER" id="PTHR24637:SF421">
    <property type="entry name" value="CUTICLE COLLAGEN DPY-2"/>
    <property type="match status" value="1"/>
</dbReference>
<protein>
    <submittedName>
        <fullName evidence="7">Col_cuticle_N domain-containing protein</fullName>
    </submittedName>
</protein>
<dbReference type="GO" id="GO:0042302">
    <property type="term" value="F:structural constituent of cuticle"/>
    <property type="evidence" value="ECO:0007669"/>
    <property type="project" value="InterPro"/>
</dbReference>
<evidence type="ECO:0000256" key="1">
    <source>
        <dbReference type="ARBA" id="ARBA00022737"/>
    </source>
</evidence>
<dbReference type="InterPro" id="IPR002486">
    <property type="entry name" value="Col_cuticle_N"/>
</dbReference>
<dbReference type="SMART" id="SM01088">
    <property type="entry name" value="Col_cuticle_N"/>
    <property type="match status" value="1"/>
</dbReference>
<dbReference type="Pfam" id="PF01484">
    <property type="entry name" value="Col_cuticle_N"/>
    <property type="match status" value="1"/>
</dbReference>
<dbReference type="InterPro" id="IPR008160">
    <property type="entry name" value="Collagen"/>
</dbReference>
<keyword evidence="1" id="KW-0677">Repeat</keyword>
<dbReference type="WBParaSite" id="nOo.2.0.1.t02303-RA">
    <property type="protein sequence ID" value="nOo.2.0.1.t02303-RA"/>
    <property type="gene ID" value="nOo.2.0.1.g02303"/>
</dbReference>
<accession>A0A182E2V1</accession>
<dbReference type="PANTHER" id="PTHR24637">
    <property type="entry name" value="COLLAGEN"/>
    <property type="match status" value="1"/>
</dbReference>
<keyword evidence="3" id="KW-0812">Transmembrane</keyword>
<reference evidence="7" key="1">
    <citation type="submission" date="2016-06" db="UniProtKB">
        <authorList>
            <consortium name="WormBaseParasite"/>
        </authorList>
    </citation>
    <scope>IDENTIFICATION</scope>
</reference>
<evidence type="ECO:0000259" key="4">
    <source>
        <dbReference type="SMART" id="SM01088"/>
    </source>
</evidence>
<feature type="compositionally biased region" description="Low complexity" evidence="2">
    <location>
        <begin position="194"/>
        <end position="205"/>
    </location>
</feature>
<name>A0A182E2V1_ONCOC</name>